<dbReference type="RefSeq" id="WP_099438254.1">
    <property type="nucleotide sequence ID" value="NZ_CP024091.1"/>
</dbReference>
<dbReference type="Proteomes" id="UP000223749">
    <property type="component" value="Chromosome"/>
</dbReference>
<evidence type="ECO:0000313" key="2">
    <source>
        <dbReference type="Proteomes" id="UP000223749"/>
    </source>
</evidence>
<dbReference type="EMBL" id="CP024091">
    <property type="protein sequence ID" value="ATP56312.1"/>
    <property type="molecule type" value="Genomic_DNA"/>
</dbReference>
<dbReference type="KEGG" id="pgs:CPT03_07415"/>
<accession>A0A2D1U3Y5</accession>
<proteinExistence type="predicted"/>
<name>A0A2D1U3Y5_9SPHI</name>
<organism evidence="1 2">
    <name type="scientific">Pedobacter ginsengisoli</name>
    <dbReference type="NCBI Taxonomy" id="363852"/>
    <lineage>
        <taxon>Bacteria</taxon>
        <taxon>Pseudomonadati</taxon>
        <taxon>Bacteroidota</taxon>
        <taxon>Sphingobacteriia</taxon>
        <taxon>Sphingobacteriales</taxon>
        <taxon>Sphingobacteriaceae</taxon>
        <taxon>Pedobacter</taxon>
    </lineage>
</organism>
<dbReference type="AlphaFoldDB" id="A0A2D1U3Y5"/>
<protein>
    <submittedName>
        <fullName evidence="1">Uncharacterized protein</fullName>
    </submittedName>
</protein>
<reference evidence="1 2" key="1">
    <citation type="submission" date="2017-10" db="EMBL/GenBank/DDBJ databases">
        <title>Whole genome of Pedobacter ginsengisoli T01R-27 isolated from tomato rhizosphere.</title>
        <authorList>
            <person name="Weon H.-Y."/>
            <person name="Lee S.A."/>
            <person name="Sang M.K."/>
            <person name="Song J."/>
        </authorList>
    </citation>
    <scope>NUCLEOTIDE SEQUENCE [LARGE SCALE GENOMIC DNA]</scope>
    <source>
        <strain evidence="1 2">T01R-27</strain>
    </source>
</reference>
<dbReference type="OrthoDB" id="769707at2"/>
<keyword evidence="2" id="KW-1185">Reference proteome</keyword>
<gene>
    <name evidence="1" type="ORF">CPT03_07415</name>
</gene>
<sequence length="83" mass="9014">MALIPGTPSNLASSMAEAIQTAFNNHYPEVMGKNSPETNKQMTLLCVAVAEGVINHLKAHPEAFVIKTKFNDDTLYNAVVEII</sequence>
<evidence type="ECO:0000313" key="1">
    <source>
        <dbReference type="EMBL" id="ATP56312.1"/>
    </source>
</evidence>